<dbReference type="AlphaFoldDB" id="A0A381ZPJ9"/>
<feature type="non-terminal residue" evidence="1">
    <location>
        <position position="34"/>
    </location>
</feature>
<gene>
    <name evidence="1" type="ORF">METZ01_LOCUS143511</name>
</gene>
<reference evidence="1" key="1">
    <citation type="submission" date="2018-05" db="EMBL/GenBank/DDBJ databases">
        <authorList>
            <person name="Lanie J.A."/>
            <person name="Ng W.-L."/>
            <person name="Kazmierczak K.M."/>
            <person name="Andrzejewski T.M."/>
            <person name="Davidsen T.M."/>
            <person name="Wayne K.J."/>
            <person name="Tettelin H."/>
            <person name="Glass J.I."/>
            <person name="Rusch D."/>
            <person name="Podicherti R."/>
            <person name="Tsui H.-C.T."/>
            <person name="Winkler M.E."/>
        </authorList>
    </citation>
    <scope>NUCLEOTIDE SEQUENCE</scope>
</reference>
<dbReference type="EMBL" id="UINC01021975">
    <property type="protein sequence ID" value="SVA90657.1"/>
    <property type="molecule type" value="Genomic_DNA"/>
</dbReference>
<protein>
    <submittedName>
        <fullName evidence="1">Uncharacterized protein</fullName>
    </submittedName>
</protein>
<proteinExistence type="predicted"/>
<sequence length="34" mass="4001">MTILRVRAYQERYCIPEELSLNGNYPNPFNPVTT</sequence>
<organism evidence="1">
    <name type="scientific">marine metagenome</name>
    <dbReference type="NCBI Taxonomy" id="408172"/>
    <lineage>
        <taxon>unclassified sequences</taxon>
        <taxon>metagenomes</taxon>
        <taxon>ecological metagenomes</taxon>
    </lineage>
</organism>
<name>A0A381ZPJ9_9ZZZZ</name>
<evidence type="ECO:0000313" key="1">
    <source>
        <dbReference type="EMBL" id="SVA90657.1"/>
    </source>
</evidence>
<accession>A0A381ZPJ9</accession>